<name>A0A1F5VP70_9BACT</name>
<dbReference type="STRING" id="1817863.A2Y62_19425"/>
<reference evidence="1 2" key="1">
    <citation type="journal article" date="2016" name="Nat. Commun.">
        <title>Thousands of microbial genomes shed light on interconnected biogeochemical processes in an aquifer system.</title>
        <authorList>
            <person name="Anantharaman K."/>
            <person name="Brown C.T."/>
            <person name="Hug L.A."/>
            <person name="Sharon I."/>
            <person name="Castelle C.J."/>
            <person name="Probst A.J."/>
            <person name="Thomas B.C."/>
            <person name="Singh A."/>
            <person name="Wilkins M.J."/>
            <person name="Karaoz U."/>
            <person name="Brodie E.L."/>
            <person name="Williams K.H."/>
            <person name="Hubbard S.S."/>
            <person name="Banfield J.F."/>
        </authorList>
    </citation>
    <scope>NUCLEOTIDE SEQUENCE [LARGE SCALE GENOMIC DNA]</scope>
</reference>
<accession>A0A1F5VP70</accession>
<organism evidence="1 2">
    <name type="scientific">Candidatus Fischerbacteria bacterium RBG_13_37_8</name>
    <dbReference type="NCBI Taxonomy" id="1817863"/>
    <lineage>
        <taxon>Bacteria</taxon>
        <taxon>Candidatus Fischeribacteriota</taxon>
    </lineage>
</organism>
<dbReference type="AlphaFoldDB" id="A0A1F5VP70"/>
<proteinExistence type="predicted"/>
<sequence>MKKLKCGIPLLFLLLFCRYIHAIFILTLNLEPLSANPVRRKLCVLCGFIRKRDYENWAGI</sequence>
<comment type="caution">
    <text evidence="1">The sequence shown here is derived from an EMBL/GenBank/DDBJ whole genome shotgun (WGS) entry which is preliminary data.</text>
</comment>
<protein>
    <submittedName>
        <fullName evidence="1">Uncharacterized protein</fullName>
    </submittedName>
</protein>
<evidence type="ECO:0000313" key="1">
    <source>
        <dbReference type="EMBL" id="OGF64811.1"/>
    </source>
</evidence>
<dbReference type="EMBL" id="MFGW01000131">
    <property type="protein sequence ID" value="OGF64811.1"/>
    <property type="molecule type" value="Genomic_DNA"/>
</dbReference>
<dbReference type="Proteomes" id="UP000178943">
    <property type="component" value="Unassembled WGS sequence"/>
</dbReference>
<evidence type="ECO:0000313" key="2">
    <source>
        <dbReference type="Proteomes" id="UP000178943"/>
    </source>
</evidence>
<gene>
    <name evidence="1" type="ORF">A2Y62_19425</name>
</gene>